<dbReference type="GO" id="GO:0007005">
    <property type="term" value="P:mitochondrion organization"/>
    <property type="evidence" value="ECO:0007669"/>
    <property type="project" value="TreeGrafter"/>
</dbReference>
<dbReference type="EMBL" id="VDMD01000007">
    <property type="protein sequence ID" value="TRM64594.1"/>
    <property type="molecule type" value="Genomic_DNA"/>
</dbReference>
<dbReference type="GO" id="GO:0006515">
    <property type="term" value="P:protein quality control for misfolded or incompletely synthesized proteins"/>
    <property type="evidence" value="ECO:0007669"/>
    <property type="project" value="TreeGrafter"/>
</dbReference>
<evidence type="ECO:0000313" key="3">
    <source>
        <dbReference type="Proteomes" id="UP000320762"/>
    </source>
</evidence>
<dbReference type="GO" id="GO:0003697">
    <property type="term" value="F:single-stranded DNA binding"/>
    <property type="evidence" value="ECO:0007669"/>
    <property type="project" value="TreeGrafter"/>
</dbReference>
<proteinExistence type="predicted"/>
<dbReference type="PANTHER" id="PTHR43718:SF2">
    <property type="entry name" value="LON PROTEASE HOMOLOG, MITOCHONDRIAL"/>
    <property type="match status" value="1"/>
</dbReference>
<name>A0A550CIJ1_9AGAR</name>
<gene>
    <name evidence="1" type="ORF">BD626DRAFT_492310</name>
    <name evidence="2" type="ORF">BD626DRAFT_492341</name>
</gene>
<evidence type="ECO:0000313" key="1">
    <source>
        <dbReference type="EMBL" id="TRM64589.1"/>
    </source>
</evidence>
<dbReference type="GO" id="GO:0004252">
    <property type="term" value="F:serine-type endopeptidase activity"/>
    <property type="evidence" value="ECO:0007669"/>
    <property type="project" value="InterPro"/>
</dbReference>
<comment type="caution">
    <text evidence="1">The sequence shown here is derived from an EMBL/GenBank/DDBJ whole genome shotgun (WGS) entry which is preliminary data.</text>
</comment>
<dbReference type="GO" id="GO:0005524">
    <property type="term" value="F:ATP binding"/>
    <property type="evidence" value="ECO:0007669"/>
    <property type="project" value="InterPro"/>
</dbReference>
<protein>
    <submittedName>
        <fullName evidence="1">Uncharacterized protein</fullName>
    </submittedName>
</protein>
<dbReference type="Proteomes" id="UP000320762">
    <property type="component" value="Unassembled WGS sequence"/>
</dbReference>
<evidence type="ECO:0000313" key="2">
    <source>
        <dbReference type="EMBL" id="TRM64594.1"/>
    </source>
</evidence>
<reference evidence="1 3" key="1">
    <citation type="journal article" date="2019" name="New Phytol.">
        <title>Comparative genomics reveals unique wood-decay strategies and fruiting body development in the Schizophyllaceae.</title>
        <authorList>
            <person name="Almasi E."/>
            <person name="Sahu N."/>
            <person name="Krizsan K."/>
            <person name="Balint B."/>
            <person name="Kovacs G.M."/>
            <person name="Kiss B."/>
            <person name="Cseklye J."/>
            <person name="Drula E."/>
            <person name="Henrissat B."/>
            <person name="Nagy I."/>
            <person name="Chovatia M."/>
            <person name="Adam C."/>
            <person name="LaButti K."/>
            <person name="Lipzen A."/>
            <person name="Riley R."/>
            <person name="Grigoriev I.V."/>
            <person name="Nagy L.G."/>
        </authorList>
    </citation>
    <scope>NUCLEOTIDE SEQUENCE [LARGE SCALE GENOMIC DNA]</scope>
    <source>
        <strain evidence="1 3">NL-1724</strain>
    </source>
</reference>
<reference evidence="1" key="2">
    <citation type="submission" date="2019-06" db="EMBL/GenBank/DDBJ databases">
        <authorList>
            <consortium name="DOE Joint Genome Institute"/>
            <person name="Ahrendt S.R."/>
            <person name="Cantor M.N."/>
            <person name="Hua S.X."/>
        </authorList>
    </citation>
    <scope>NUCLEOTIDE SEQUENCE</scope>
    <source>
        <strain evidence="1">NL-1724</strain>
    </source>
</reference>
<dbReference type="AlphaFoldDB" id="A0A550CIJ1"/>
<organism evidence="1 3">
    <name type="scientific">Schizophyllum amplum</name>
    <dbReference type="NCBI Taxonomy" id="97359"/>
    <lineage>
        <taxon>Eukaryota</taxon>
        <taxon>Fungi</taxon>
        <taxon>Dikarya</taxon>
        <taxon>Basidiomycota</taxon>
        <taxon>Agaricomycotina</taxon>
        <taxon>Agaricomycetes</taxon>
        <taxon>Agaricomycetidae</taxon>
        <taxon>Agaricales</taxon>
        <taxon>Schizophyllaceae</taxon>
        <taxon>Schizophyllum</taxon>
    </lineage>
</organism>
<keyword evidence="3" id="KW-1185">Reference proteome</keyword>
<dbReference type="OrthoDB" id="3058290at2759"/>
<dbReference type="FunFam" id="1.20.5.5270:FF:000001">
    <property type="entry name" value="Lon protease homolog, mitochondrial"/>
    <property type="match status" value="1"/>
</dbReference>
<sequence>MEQLKGIKKELGMESDGKDKLIEKFKERAAKLKMPEGVRKVFDEELSKLASLEPAASEANVTRNYLEWLTQIPWGQHSRENYSIAHATKVLDEDHYGLQDVKDRVLEFELRAR</sequence>
<dbReference type="PANTHER" id="PTHR43718">
    <property type="entry name" value="LON PROTEASE"/>
    <property type="match status" value="1"/>
</dbReference>
<accession>A0A550CIJ1</accession>
<dbReference type="GO" id="GO:0004176">
    <property type="term" value="F:ATP-dependent peptidase activity"/>
    <property type="evidence" value="ECO:0007669"/>
    <property type="project" value="InterPro"/>
</dbReference>
<dbReference type="GO" id="GO:0005759">
    <property type="term" value="C:mitochondrial matrix"/>
    <property type="evidence" value="ECO:0007669"/>
    <property type="project" value="TreeGrafter"/>
</dbReference>
<dbReference type="EMBL" id="VDMD01000007">
    <property type="protein sequence ID" value="TRM64589.1"/>
    <property type="molecule type" value="Genomic_DNA"/>
</dbReference>
<dbReference type="STRING" id="97359.A0A550CIJ1"/>
<dbReference type="GO" id="GO:0051131">
    <property type="term" value="P:chaperone-mediated protein complex assembly"/>
    <property type="evidence" value="ECO:0007669"/>
    <property type="project" value="TreeGrafter"/>
</dbReference>
<dbReference type="InterPro" id="IPR027065">
    <property type="entry name" value="Lon_Prtase"/>
</dbReference>
<dbReference type="Gene3D" id="1.20.5.5270">
    <property type="match status" value="1"/>
</dbReference>